<dbReference type="PANTHER" id="PTHR43877:SF2">
    <property type="entry name" value="AMINOALKYLPHOSPHONATE N-ACETYLTRANSFERASE-RELATED"/>
    <property type="match status" value="1"/>
</dbReference>
<dbReference type="InterPro" id="IPR050832">
    <property type="entry name" value="Bact_Acetyltransf"/>
</dbReference>
<sequence>MPVAIRPATHSDLSLLHPMIERAYRGDTARMGWTHEADLLSDTRTERAELEAIVADPSQILLMAQDADDTPIGCVNVAKRDASLAYLGMLCIEPLRQAHGLGREMIAAAERYARDTFGCTTIEMTVLEQRSELIAYYQRRGYAQTGERRDFPVPLDPPYFMTVLAKPLSGPLESNHA</sequence>
<dbReference type="OrthoDB" id="119501at2"/>
<keyword evidence="2" id="KW-0012">Acyltransferase</keyword>
<keyword evidence="1 4" id="KW-0808">Transferase</keyword>
<dbReference type="InterPro" id="IPR000182">
    <property type="entry name" value="GNAT_dom"/>
</dbReference>
<feature type="domain" description="N-acetyltransferase" evidence="3">
    <location>
        <begin position="3"/>
        <end position="166"/>
    </location>
</feature>
<evidence type="ECO:0000256" key="2">
    <source>
        <dbReference type="ARBA" id="ARBA00023315"/>
    </source>
</evidence>
<dbReference type="CDD" id="cd04301">
    <property type="entry name" value="NAT_SF"/>
    <property type="match status" value="1"/>
</dbReference>
<dbReference type="AlphaFoldDB" id="A0A419R000"/>
<gene>
    <name evidence="4" type="ORF">D6858_10415</name>
</gene>
<evidence type="ECO:0000256" key="1">
    <source>
        <dbReference type="ARBA" id="ARBA00022679"/>
    </source>
</evidence>
<evidence type="ECO:0000259" key="3">
    <source>
        <dbReference type="PROSITE" id="PS51186"/>
    </source>
</evidence>
<dbReference type="GO" id="GO:0016747">
    <property type="term" value="F:acyltransferase activity, transferring groups other than amino-acyl groups"/>
    <property type="evidence" value="ECO:0007669"/>
    <property type="project" value="InterPro"/>
</dbReference>
<protein>
    <submittedName>
        <fullName evidence="4">GNAT family N-acetyltransferase</fullName>
    </submittedName>
</protein>
<accession>A0A419R000</accession>
<dbReference type="InterPro" id="IPR016181">
    <property type="entry name" value="Acyl_CoA_acyltransferase"/>
</dbReference>
<evidence type="ECO:0000313" key="4">
    <source>
        <dbReference type="EMBL" id="RJX66784.1"/>
    </source>
</evidence>
<dbReference type="PROSITE" id="PS51186">
    <property type="entry name" value="GNAT"/>
    <property type="match status" value="1"/>
</dbReference>
<dbReference type="Proteomes" id="UP000284322">
    <property type="component" value="Unassembled WGS sequence"/>
</dbReference>
<evidence type="ECO:0000313" key="5">
    <source>
        <dbReference type="Proteomes" id="UP000284322"/>
    </source>
</evidence>
<organism evidence="4 5">
    <name type="scientific">Tsuneonella suprasediminis</name>
    <dbReference type="NCBI Taxonomy" id="2306996"/>
    <lineage>
        <taxon>Bacteria</taxon>
        <taxon>Pseudomonadati</taxon>
        <taxon>Pseudomonadota</taxon>
        <taxon>Alphaproteobacteria</taxon>
        <taxon>Sphingomonadales</taxon>
        <taxon>Erythrobacteraceae</taxon>
        <taxon>Tsuneonella</taxon>
    </lineage>
</organism>
<proteinExistence type="predicted"/>
<reference evidence="4 5" key="1">
    <citation type="submission" date="2018-09" db="EMBL/GenBank/DDBJ databases">
        <title>Altererythrobacter sp.Ery1 and Ery12, the genome sequencing of novel strains in genus Alterythrobacter.</title>
        <authorList>
            <person name="Cheng H."/>
            <person name="Wu Y.-H."/>
            <person name="Fang C."/>
            <person name="Xu X.-W."/>
        </authorList>
    </citation>
    <scope>NUCLEOTIDE SEQUENCE [LARGE SCALE GENOMIC DNA]</scope>
    <source>
        <strain evidence="4 5">Ery12</strain>
    </source>
</reference>
<dbReference type="Gene3D" id="3.40.630.30">
    <property type="match status" value="1"/>
</dbReference>
<dbReference type="SUPFAM" id="SSF55729">
    <property type="entry name" value="Acyl-CoA N-acyltransferases (Nat)"/>
    <property type="match status" value="1"/>
</dbReference>
<dbReference type="EMBL" id="RAHJ01000019">
    <property type="protein sequence ID" value="RJX66784.1"/>
    <property type="molecule type" value="Genomic_DNA"/>
</dbReference>
<dbReference type="Pfam" id="PF00583">
    <property type="entry name" value="Acetyltransf_1"/>
    <property type="match status" value="1"/>
</dbReference>
<comment type="caution">
    <text evidence="4">The sequence shown here is derived from an EMBL/GenBank/DDBJ whole genome shotgun (WGS) entry which is preliminary data.</text>
</comment>
<keyword evidence="5" id="KW-1185">Reference proteome</keyword>
<name>A0A419R000_9SPHN</name>
<dbReference type="PANTHER" id="PTHR43877">
    <property type="entry name" value="AMINOALKYLPHOSPHONATE N-ACETYLTRANSFERASE-RELATED-RELATED"/>
    <property type="match status" value="1"/>
</dbReference>